<proteinExistence type="predicted"/>
<accession>A0A1B6KEV4</accession>
<gene>
    <name evidence="2" type="ORF">g.46988</name>
</gene>
<organism evidence="2">
    <name type="scientific">Graphocephala atropunctata</name>
    <dbReference type="NCBI Taxonomy" id="36148"/>
    <lineage>
        <taxon>Eukaryota</taxon>
        <taxon>Metazoa</taxon>
        <taxon>Ecdysozoa</taxon>
        <taxon>Arthropoda</taxon>
        <taxon>Hexapoda</taxon>
        <taxon>Insecta</taxon>
        <taxon>Pterygota</taxon>
        <taxon>Neoptera</taxon>
        <taxon>Paraneoptera</taxon>
        <taxon>Hemiptera</taxon>
        <taxon>Auchenorrhyncha</taxon>
        <taxon>Membracoidea</taxon>
        <taxon>Cicadellidae</taxon>
        <taxon>Cicadellinae</taxon>
        <taxon>Cicadellini</taxon>
        <taxon>Graphocephala</taxon>
    </lineage>
</organism>
<reference evidence="2" key="1">
    <citation type="submission" date="2015-11" db="EMBL/GenBank/DDBJ databases">
        <title>De novo transcriptome assembly of four potential Pierce s Disease insect vectors from Arizona vineyards.</title>
        <authorList>
            <person name="Tassone E.E."/>
        </authorList>
    </citation>
    <scope>NUCLEOTIDE SEQUENCE</scope>
</reference>
<protein>
    <recommendedName>
        <fullName evidence="1">Reverse transcriptase domain-containing protein</fullName>
    </recommendedName>
</protein>
<dbReference type="PANTHER" id="PTHR33332">
    <property type="entry name" value="REVERSE TRANSCRIPTASE DOMAIN-CONTAINING PROTEIN"/>
    <property type="match status" value="1"/>
</dbReference>
<dbReference type="SUPFAM" id="SSF56672">
    <property type="entry name" value="DNA/RNA polymerases"/>
    <property type="match status" value="1"/>
</dbReference>
<dbReference type="CDD" id="cd01650">
    <property type="entry name" value="RT_nLTR_like"/>
    <property type="match status" value="1"/>
</dbReference>
<dbReference type="PROSITE" id="PS50878">
    <property type="entry name" value="RT_POL"/>
    <property type="match status" value="1"/>
</dbReference>
<sequence length="560" mass="65099">MTNVQPSSMDVGSAADISLPKFRCQPVTRDEVLKIIKGFKNKISCGYDQIPISLIKSVAVEIADPLVHVVNSSFISGYFPDQLKISKVIPIFKKGDATNKENYRPISIQPSFSKIFEKCMYNRLSTFLEENNIFEDEQHGFRRGRSVVTAATCFIENVIKDLDSKKKVLAILMDLTKAFDRVCHAKLTDSLYNCGIRGVYLEWIKSFYENRSQYVEMTYVKNNEIIRVHSKLEKLKNSVPQGSILGPLLFNCYTRGLVLKLANLKDNNKLTIYADDINLKVSDTKWSNLRQLSEISLNLTDEFLKGKNLIMNTTKTNYIVFDLKNKFTDFLENTNFNIDLKNQCLERKKSAKFLGLTIDNKLLWTEHVDNLCKKLSSGLFALRKMSYYCDTSILLILYHAQIQSHIQFGLQIYGGTSHSNMVKVLIAQKKAVRIILKMKYHEPCKEKFIELRILTVFSLYVFQLVLYAKQNQHKLKKYKDFHSYSTRNKENFKTDCHRTELFKKMPEYMGPKLLNYIPENIKKENNINIFKTNLKEFLIKMPLYSLEEFFVTFNKCNMKL</sequence>
<dbReference type="GO" id="GO:0071897">
    <property type="term" value="P:DNA biosynthetic process"/>
    <property type="evidence" value="ECO:0007669"/>
    <property type="project" value="UniProtKB-ARBA"/>
</dbReference>
<feature type="domain" description="Reverse transcriptase" evidence="1">
    <location>
        <begin position="72"/>
        <end position="358"/>
    </location>
</feature>
<name>A0A1B6KEV4_9HEMI</name>
<dbReference type="InterPro" id="IPR043502">
    <property type="entry name" value="DNA/RNA_pol_sf"/>
</dbReference>
<dbReference type="Pfam" id="PF00078">
    <property type="entry name" value="RVT_1"/>
    <property type="match status" value="1"/>
</dbReference>
<evidence type="ECO:0000313" key="2">
    <source>
        <dbReference type="EMBL" id="JAT09959.1"/>
    </source>
</evidence>
<evidence type="ECO:0000259" key="1">
    <source>
        <dbReference type="PROSITE" id="PS50878"/>
    </source>
</evidence>
<dbReference type="InterPro" id="IPR000477">
    <property type="entry name" value="RT_dom"/>
</dbReference>
<dbReference type="EMBL" id="GEBQ01030018">
    <property type="protein sequence ID" value="JAT09959.1"/>
    <property type="molecule type" value="Transcribed_RNA"/>
</dbReference>
<dbReference type="AlphaFoldDB" id="A0A1B6KEV4"/>